<keyword evidence="1" id="KW-0732">Signal</keyword>
<dbReference type="Proteomes" id="UP000785613">
    <property type="component" value="Unassembled WGS sequence"/>
</dbReference>
<feature type="signal peptide" evidence="1">
    <location>
        <begin position="1"/>
        <end position="22"/>
    </location>
</feature>
<keyword evidence="3" id="KW-1185">Reference proteome</keyword>
<evidence type="ECO:0000313" key="3">
    <source>
        <dbReference type="Proteomes" id="UP000785613"/>
    </source>
</evidence>
<gene>
    <name evidence="2" type="ORF">F0185_25785</name>
</gene>
<evidence type="ECO:0000313" key="2">
    <source>
        <dbReference type="EMBL" id="NHZ36982.1"/>
    </source>
</evidence>
<comment type="caution">
    <text evidence="2">The sequence shown here is derived from an EMBL/GenBank/DDBJ whole genome shotgun (WGS) entry which is preliminary data.</text>
</comment>
<organism evidence="2 3">
    <name type="scientific">Massilia rubra</name>
    <dbReference type="NCBI Taxonomy" id="2607910"/>
    <lineage>
        <taxon>Bacteria</taxon>
        <taxon>Pseudomonadati</taxon>
        <taxon>Pseudomonadota</taxon>
        <taxon>Betaproteobacteria</taxon>
        <taxon>Burkholderiales</taxon>
        <taxon>Oxalobacteraceae</taxon>
        <taxon>Telluria group</taxon>
        <taxon>Massilia</taxon>
    </lineage>
</organism>
<proteinExistence type="predicted"/>
<accession>A0ABX0LYJ3</accession>
<sequence>MKKIALLHAIVLASALAGPAHGQGSGRAWASAAEVARDENKPQAALEAYRKAAQSGYASMVMDYKYAATAARLGRTEQALGILGQAVASRQFRLLDELAQEDDFAALRVDPRWASIVASASANERAYRAAHASPEEFRVISSDIARFWTVYDKLDGAADPGALLEREYLDGGSVGLHGFVHMRINNGASLYRRISKHAQYYRAIRANTLRAASFEPLIRADMRRFKALYPQAMFPDIYFVIGRLSAGGTASTDGLLIGTEMYGRGPDVPTGELDAWLQAGTSTIDTLPAIVTHELMHFQQRLDPQTLLGHAIKEGSCDFLASLVTKGKFNEAIYRYGYANEAQLKKEFLAAMDGADLKRWLYSGAPEGDRPADLGYFMGFRITEAYYKQARDKRQAIVDMLHITDFKRFLLESGYAGQP</sequence>
<evidence type="ECO:0000256" key="1">
    <source>
        <dbReference type="SAM" id="SignalP"/>
    </source>
</evidence>
<feature type="chain" id="PRO_5046993431" description="DUF2268 domain-containing protein" evidence="1">
    <location>
        <begin position="23"/>
        <end position="419"/>
    </location>
</feature>
<dbReference type="EMBL" id="VUYU01000023">
    <property type="protein sequence ID" value="NHZ36982.1"/>
    <property type="molecule type" value="Genomic_DNA"/>
</dbReference>
<dbReference type="RefSeq" id="WP_167229396.1">
    <property type="nucleotide sequence ID" value="NZ_VUYU01000023.1"/>
</dbReference>
<reference evidence="2 3" key="1">
    <citation type="submission" date="2019-09" db="EMBL/GenBank/DDBJ databases">
        <title>Taxonomy of Antarctic Massilia spp.: description of Massilia rubra sp. nov., Massilia aquatica sp. nov., Massilia mucilaginosa sp. nov., Massilia frigida sp. nov. isolated from streams, lakes and regoliths.</title>
        <authorList>
            <person name="Holochova P."/>
            <person name="Sedlacek I."/>
            <person name="Kralova S."/>
            <person name="Maslanova I."/>
            <person name="Busse H.-J."/>
            <person name="Stankova E."/>
            <person name="Vrbovska V."/>
            <person name="Kovarovic V."/>
            <person name="Bartak M."/>
            <person name="Svec P."/>
            <person name="Pantucek R."/>
        </authorList>
    </citation>
    <scope>NUCLEOTIDE SEQUENCE [LARGE SCALE GENOMIC DNA]</scope>
    <source>
        <strain evidence="2 3">CCM 8692</strain>
    </source>
</reference>
<name>A0ABX0LYJ3_9BURK</name>
<protein>
    <recommendedName>
        <fullName evidence="4">DUF2268 domain-containing protein</fullName>
    </recommendedName>
</protein>
<evidence type="ECO:0008006" key="4">
    <source>
        <dbReference type="Google" id="ProtNLM"/>
    </source>
</evidence>